<accession>A0A9D9ENN2</accession>
<feature type="signal peptide" evidence="8">
    <location>
        <begin position="1"/>
        <end position="22"/>
    </location>
</feature>
<keyword evidence="8" id="KW-0732">Signal</keyword>
<reference evidence="9" key="1">
    <citation type="submission" date="2020-10" db="EMBL/GenBank/DDBJ databases">
        <authorList>
            <person name="Gilroy R."/>
        </authorList>
    </citation>
    <scope>NUCLEOTIDE SEQUENCE</scope>
    <source>
        <strain evidence="9">B3-4054</strain>
    </source>
</reference>
<evidence type="ECO:0000313" key="9">
    <source>
        <dbReference type="EMBL" id="MBO8449900.1"/>
    </source>
</evidence>
<feature type="transmembrane region" description="Helical" evidence="7">
    <location>
        <begin position="390"/>
        <end position="412"/>
    </location>
</feature>
<evidence type="ECO:0000256" key="7">
    <source>
        <dbReference type="SAM" id="Phobius"/>
    </source>
</evidence>
<dbReference type="PIRSF" id="PIRSF006603">
    <property type="entry name" value="DinF"/>
    <property type="match status" value="1"/>
</dbReference>
<evidence type="ECO:0000256" key="8">
    <source>
        <dbReference type="SAM" id="SignalP"/>
    </source>
</evidence>
<dbReference type="EMBL" id="JADIMS010000038">
    <property type="protein sequence ID" value="MBO8449900.1"/>
    <property type="molecule type" value="Genomic_DNA"/>
</dbReference>
<dbReference type="GO" id="GO:0042910">
    <property type="term" value="F:xenobiotic transmembrane transporter activity"/>
    <property type="evidence" value="ECO:0007669"/>
    <property type="project" value="InterPro"/>
</dbReference>
<dbReference type="PANTHER" id="PTHR42925:SF2">
    <property type="entry name" value="NA+ DRIVEN MULTIDRUG EFFLUX PUMP"/>
    <property type="match status" value="1"/>
</dbReference>
<feature type="transmembrane region" description="Helical" evidence="7">
    <location>
        <begin position="55"/>
        <end position="73"/>
    </location>
</feature>
<evidence type="ECO:0000256" key="1">
    <source>
        <dbReference type="ARBA" id="ARBA00004651"/>
    </source>
</evidence>
<keyword evidence="2" id="KW-0813">Transport</keyword>
<reference evidence="9" key="2">
    <citation type="journal article" date="2021" name="PeerJ">
        <title>Extensive microbial diversity within the chicken gut microbiome revealed by metagenomics and culture.</title>
        <authorList>
            <person name="Gilroy R."/>
            <person name="Ravi A."/>
            <person name="Getino M."/>
            <person name="Pursley I."/>
            <person name="Horton D.L."/>
            <person name="Alikhan N.F."/>
            <person name="Baker D."/>
            <person name="Gharbi K."/>
            <person name="Hall N."/>
            <person name="Watson M."/>
            <person name="Adriaenssens E.M."/>
            <person name="Foster-Nyarko E."/>
            <person name="Jarju S."/>
            <person name="Secka A."/>
            <person name="Antonio M."/>
            <person name="Oren A."/>
            <person name="Chaudhuri R.R."/>
            <person name="La Ragione R."/>
            <person name="Hildebrand F."/>
            <person name="Pallen M.J."/>
        </authorList>
    </citation>
    <scope>NUCLEOTIDE SEQUENCE</scope>
    <source>
        <strain evidence="9">B3-4054</strain>
    </source>
</reference>
<feature type="transmembrane region" description="Helical" evidence="7">
    <location>
        <begin position="131"/>
        <end position="149"/>
    </location>
</feature>
<evidence type="ECO:0000313" key="10">
    <source>
        <dbReference type="Proteomes" id="UP000823616"/>
    </source>
</evidence>
<evidence type="ECO:0000256" key="6">
    <source>
        <dbReference type="ARBA" id="ARBA00023136"/>
    </source>
</evidence>
<keyword evidence="3" id="KW-1003">Cell membrane</keyword>
<feature type="transmembrane region" description="Helical" evidence="7">
    <location>
        <begin position="319"/>
        <end position="341"/>
    </location>
</feature>
<feature type="transmembrane region" description="Helical" evidence="7">
    <location>
        <begin position="191"/>
        <end position="213"/>
    </location>
</feature>
<sequence length="450" mass="48733">MNKLGTKSFLHSAAVLILPVAAQNLITTAINSLDVIMLGRVGENALSGASLGNQVYFNMSLFLFGVTSGAAVLTSQYWGKKNMNAIAAIFGLAVKIGLGISAVFFLAAMLVPRQIMGLFTAEEEVIREGVIYLRWVCFSYPFTAFNLVYLNTMRSMERVRIATVAYTCSFFTNLAANAVLIFGLLGFPALGVAGAAIGTIVARMMESAIVFLYDRKWNTVLRFRPAFLKIRNAPLSGDFWRYASPVIANELLWGLGVSAISGILGHLEKAAVAANAVAQVARQLSMIIAFGVSAAATIEIGKKIGAGDMEGAADYGKKYAVLSVFTGLLGALVILAARPLVLHFMVLTDQAKEYLSSMMFVLSYFVIGQSVNSTFIVGIFRAGGDTRFGFFFDLVFLWGVAIAGGAAAAFGFHAPVMVVYMILMSDEVLKLPVAWLRYRSRKWLRNITRD</sequence>
<dbReference type="PANTHER" id="PTHR42925">
    <property type="entry name" value="MULTIDRUG AND TOXIN EFFLUX PROTEIN MATE FAMILY"/>
    <property type="match status" value="1"/>
</dbReference>
<feature type="transmembrane region" description="Helical" evidence="7">
    <location>
        <begin position="361"/>
        <end position="383"/>
    </location>
</feature>
<dbReference type="Pfam" id="PF01554">
    <property type="entry name" value="MatE"/>
    <property type="match status" value="2"/>
</dbReference>
<keyword evidence="5 7" id="KW-1133">Transmembrane helix</keyword>
<gene>
    <name evidence="9" type="ORF">IAA96_02215</name>
</gene>
<dbReference type="NCBIfam" id="TIGR00797">
    <property type="entry name" value="matE"/>
    <property type="match status" value="1"/>
</dbReference>
<evidence type="ECO:0000256" key="4">
    <source>
        <dbReference type="ARBA" id="ARBA00022692"/>
    </source>
</evidence>
<evidence type="ECO:0000256" key="3">
    <source>
        <dbReference type="ARBA" id="ARBA00022475"/>
    </source>
</evidence>
<dbReference type="InterPro" id="IPR048279">
    <property type="entry name" value="MdtK-like"/>
</dbReference>
<dbReference type="InterPro" id="IPR002528">
    <property type="entry name" value="MATE_fam"/>
</dbReference>
<feature type="transmembrane region" description="Helical" evidence="7">
    <location>
        <begin position="418"/>
        <end position="436"/>
    </location>
</feature>
<feature type="transmembrane region" description="Helical" evidence="7">
    <location>
        <begin position="161"/>
        <end position="185"/>
    </location>
</feature>
<keyword evidence="4 7" id="KW-0812">Transmembrane</keyword>
<comment type="caution">
    <text evidence="9">The sequence shown here is derived from an EMBL/GenBank/DDBJ whole genome shotgun (WGS) entry which is preliminary data.</text>
</comment>
<proteinExistence type="predicted"/>
<feature type="transmembrane region" description="Helical" evidence="7">
    <location>
        <begin position="85"/>
        <end position="111"/>
    </location>
</feature>
<evidence type="ECO:0000256" key="2">
    <source>
        <dbReference type="ARBA" id="ARBA00022448"/>
    </source>
</evidence>
<dbReference type="Proteomes" id="UP000823616">
    <property type="component" value="Unassembled WGS sequence"/>
</dbReference>
<dbReference type="GO" id="GO:0005886">
    <property type="term" value="C:plasma membrane"/>
    <property type="evidence" value="ECO:0007669"/>
    <property type="project" value="UniProtKB-SubCell"/>
</dbReference>
<evidence type="ECO:0000256" key="5">
    <source>
        <dbReference type="ARBA" id="ARBA00022989"/>
    </source>
</evidence>
<name>A0A9D9ENN2_9SPIR</name>
<dbReference type="GO" id="GO:0015297">
    <property type="term" value="F:antiporter activity"/>
    <property type="evidence" value="ECO:0007669"/>
    <property type="project" value="InterPro"/>
</dbReference>
<protein>
    <submittedName>
        <fullName evidence="9">MATE family efflux transporter</fullName>
    </submittedName>
</protein>
<dbReference type="InterPro" id="IPR047135">
    <property type="entry name" value="YsiQ"/>
</dbReference>
<feature type="chain" id="PRO_5038651815" evidence="8">
    <location>
        <begin position="23"/>
        <end position="450"/>
    </location>
</feature>
<dbReference type="AlphaFoldDB" id="A0A9D9ENN2"/>
<comment type="subcellular location">
    <subcellularLocation>
        <location evidence="1">Cell membrane</location>
        <topology evidence="1">Multi-pass membrane protein</topology>
    </subcellularLocation>
</comment>
<organism evidence="9 10">
    <name type="scientific">Candidatus Avitreponema avistercoris</name>
    <dbReference type="NCBI Taxonomy" id="2840705"/>
    <lineage>
        <taxon>Bacteria</taxon>
        <taxon>Pseudomonadati</taxon>
        <taxon>Spirochaetota</taxon>
        <taxon>Spirochaetia</taxon>
        <taxon>Spirochaetales</taxon>
        <taxon>Candidatus Avitreponema</taxon>
    </lineage>
</organism>
<keyword evidence="6 7" id="KW-0472">Membrane</keyword>